<sequence length="360" mass="40665">MNKPNLITLNLLQLLAILHIIIMFLFSTNSQAANPLVKVTQVEAWNKGLFNILNCEIDVPFMRILSSETQAKLKYILPKGSDVQKGALIAEQDDYFLMQSLHRLQQNLKISLIAVEYNLDEYNRLFSLKNNMVSPSVLNEFSFKHKQAKSKYIVLKNEISELEYRIKSMKYFAPSDGAIAHTFIRPGEYLNQGDKLISFVSDNDKEINCEVPIALFDVKTTQKQNQFSIEQLPLKVKRISKILNKNSQFVNVYLQASADVLPYLLGQRVKVEMTSHNDNLAKLPLDGINLSPDGHYTWRVSGDGEIEKVQIKIVSNLTNAFLVESKLKQGDKVITLGKSGLVNKQKVSFAASGKTQGDKL</sequence>
<keyword evidence="4" id="KW-1185">Reference proteome</keyword>
<dbReference type="Gene3D" id="2.40.420.20">
    <property type="match status" value="1"/>
</dbReference>
<dbReference type="PANTHER" id="PTHR30469:SF11">
    <property type="entry name" value="BLL4320 PROTEIN"/>
    <property type="match status" value="1"/>
</dbReference>
<organism evidence="3 4">
    <name type="scientific">Pseudoalteromonas denitrificans DSM 6059</name>
    <dbReference type="NCBI Taxonomy" id="1123010"/>
    <lineage>
        <taxon>Bacteria</taxon>
        <taxon>Pseudomonadati</taxon>
        <taxon>Pseudomonadota</taxon>
        <taxon>Gammaproteobacteria</taxon>
        <taxon>Alteromonadales</taxon>
        <taxon>Pseudoalteromonadaceae</taxon>
        <taxon>Pseudoalteromonas</taxon>
    </lineage>
</organism>
<dbReference type="AlphaFoldDB" id="A0A1I1NB83"/>
<dbReference type="NCBIfam" id="TIGR01730">
    <property type="entry name" value="RND_mfp"/>
    <property type="match status" value="1"/>
</dbReference>
<dbReference type="OrthoDB" id="6292609at2"/>
<protein>
    <submittedName>
        <fullName evidence="3">RND family efflux transporter, MFP subunit</fullName>
    </submittedName>
</protein>
<feature type="transmembrane region" description="Helical" evidence="2">
    <location>
        <begin position="7"/>
        <end position="26"/>
    </location>
</feature>
<evidence type="ECO:0000256" key="1">
    <source>
        <dbReference type="ARBA" id="ARBA00009477"/>
    </source>
</evidence>
<dbReference type="InterPro" id="IPR006143">
    <property type="entry name" value="RND_pump_MFP"/>
</dbReference>
<keyword evidence="2" id="KW-0812">Transmembrane</keyword>
<dbReference type="Gene3D" id="2.40.50.100">
    <property type="match status" value="1"/>
</dbReference>
<keyword evidence="2" id="KW-1133">Transmembrane helix</keyword>
<reference evidence="3 4" key="1">
    <citation type="submission" date="2016-10" db="EMBL/GenBank/DDBJ databases">
        <authorList>
            <person name="de Groot N.N."/>
        </authorList>
    </citation>
    <scope>NUCLEOTIDE SEQUENCE [LARGE SCALE GENOMIC DNA]</scope>
    <source>
        <strain evidence="3 4">DSM 6059</strain>
    </source>
</reference>
<dbReference type="RefSeq" id="WP_091985725.1">
    <property type="nucleotide sequence ID" value="NZ_FOLO01000024.1"/>
</dbReference>
<dbReference type="Gene3D" id="2.40.30.170">
    <property type="match status" value="1"/>
</dbReference>
<name>A0A1I1NB83_9GAMM</name>
<proteinExistence type="inferred from homology"/>
<evidence type="ECO:0000256" key="2">
    <source>
        <dbReference type="SAM" id="Phobius"/>
    </source>
</evidence>
<dbReference type="GO" id="GO:0015562">
    <property type="term" value="F:efflux transmembrane transporter activity"/>
    <property type="evidence" value="ECO:0007669"/>
    <property type="project" value="TreeGrafter"/>
</dbReference>
<comment type="similarity">
    <text evidence="1">Belongs to the membrane fusion protein (MFP) (TC 8.A.1) family.</text>
</comment>
<gene>
    <name evidence="3" type="ORF">SAMN02745724_03001</name>
</gene>
<dbReference type="PANTHER" id="PTHR30469">
    <property type="entry name" value="MULTIDRUG RESISTANCE PROTEIN MDTA"/>
    <property type="match status" value="1"/>
</dbReference>
<dbReference type="GO" id="GO:1990281">
    <property type="term" value="C:efflux pump complex"/>
    <property type="evidence" value="ECO:0007669"/>
    <property type="project" value="TreeGrafter"/>
</dbReference>
<keyword evidence="2" id="KW-0472">Membrane</keyword>
<dbReference type="EMBL" id="FOLO01000024">
    <property type="protein sequence ID" value="SFC94502.1"/>
    <property type="molecule type" value="Genomic_DNA"/>
</dbReference>
<evidence type="ECO:0000313" key="3">
    <source>
        <dbReference type="EMBL" id="SFC94502.1"/>
    </source>
</evidence>
<dbReference type="STRING" id="1123010.SAMN02745724_03001"/>
<dbReference type="Gene3D" id="1.10.287.470">
    <property type="entry name" value="Helix hairpin bin"/>
    <property type="match status" value="1"/>
</dbReference>
<dbReference type="Proteomes" id="UP000198862">
    <property type="component" value="Unassembled WGS sequence"/>
</dbReference>
<accession>A0A1I1NB83</accession>
<evidence type="ECO:0000313" key="4">
    <source>
        <dbReference type="Proteomes" id="UP000198862"/>
    </source>
</evidence>